<protein>
    <recommendedName>
        <fullName evidence="3">Bacterial sugar transferase domain-containing protein</fullName>
    </recommendedName>
</protein>
<comment type="caution">
    <text evidence="4">The sequence shown here is derived from an EMBL/GenBank/DDBJ whole genome shotgun (WGS) entry which is preliminary data.</text>
</comment>
<sequence length="197" mass="22317">MFTKIIASILLLCSLPIIIFFALIIKAKYPGPIFYKQVREGRNGQHFLIWKLRTMVSDANARLASIIEKDEQLAQEWKDFGCLKNDPRIAGKAGKLARRFSIDELPQLINVLTGDMAFIGPRPIELALAESLSEGQRMLRNSVKPGITGLWQVGPRSNVNLEQMMEFDMIYISRRNLRMDTSILLKTVVAVLRQTGN</sequence>
<feature type="transmembrane region" description="Helical" evidence="2">
    <location>
        <begin position="6"/>
        <end position="25"/>
    </location>
</feature>
<dbReference type="AlphaFoldDB" id="A0A7K1YE75"/>
<dbReference type="InterPro" id="IPR003362">
    <property type="entry name" value="Bact_transf"/>
</dbReference>
<evidence type="ECO:0000313" key="5">
    <source>
        <dbReference type="Proteomes" id="UP000466586"/>
    </source>
</evidence>
<comment type="similarity">
    <text evidence="1">Belongs to the bacterial sugar transferase family.</text>
</comment>
<dbReference type="Proteomes" id="UP000466586">
    <property type="component" value="Unassembled WGS sequence"/>
</dbReference>
<gene>
    <name evidence="4" type="ORF">GS399_18240</name>
</gene>
<keyword evidence="5" id="KW-1185">Reference proteome</keyword>
<proteinExistence type="inferred from homology"/>
<feature type="domain" description="Bacterial sugar transferase" evidence="3">
    <location>
        <begin position="4"/>
        <end position="192"/>
    </location>
</feature>
<evidence type="ECO:0000259" key="3">
    <source>
        <dbReference type="Pfam" id="PF02397"/>
    </source>
</evidence>
<reference evidence="4 5" key="1">
    <citation type="submission" date="2019-11" db="EMBL/GenBank/DDBJ databases">
        <title>Pedobacter sp. HMF7647 Genome sequencing and assembly.</title>
        <authorList>
            <person name="Kang H."/>
            <person name="Kim H."/>
            <person name="Joh K."/>
        </authorList>
    </citation>
    <scope>NUCLEOTIDE SEQUENCE [LARGE SCALE GENOMIC DNA]</scope>
    <source>
        <strain evidence="4 5">HMF7647</strain>
    </source>
</reference>
<dbReference type="GO" id="GO:0016780">
    <property type="term" value="F:phosphotransferase activity, for other substituted phosphate groups"/>
    <property type="evidence" value="ECO:0007669"/>
    <property type="project" value="TreeGrafter"/>
</dbReference>
<keyword evidence="2" id="KW-1133">Transmembrane helix</keyword>
<dbReference type="EMBL" id="WVHT01000011">
    <property type="protein sequence ID" value="MXV52917.1"/>
    <property type="molecule type" value="Genomic_DNA"/>
</dbReference>
<keyword evidence="2" id="KW-0812">Transmembrane</keyword>
<dbReference type="PANTHER" id="PTHR30576:SF0">
    <property type="entry name" value="UNDECAPRENYL-PHOSPHATE N-ACETYLGALACTOSAMINYL 1-PHOSPHATE TRANSFERASE-RELATED"/>
    <property type="match status" value="1"/>
</dbReference>
<evidence type="ECO:0000256" key="2">
    <source>
        <dbReference type="SAM" id="Phobius"/>
    </source>
</evidence>
<keyword evidence="2" id="KW-0472">Membrane</keyword>
<dbReference type="Pfam" id="PF02397">
    <property type="entry name" value="Bac_transf"/>
    <property type="match status" value="1"/>
</dbReference>
<organism evidence="4 5">
    <name type="scientific">Hufsiella arboris</name>
    <dbReference type="NCBI Taxonomy" id="2695275"/>
    <lineage>
        <taxon>Bacteria</taxon>
        <taxon>Pseudomonadati</taxon>
        <taxon>Bacteroidota</taxon>
        <taxon>Sphingobacteriia</taxon>
        <taxon>Sphingobacteriales</taxon>
        <taxon>Sphingobacteriaceae</taxon>
        <taxon>Hufsiella</taxon>
    </lineage>
</organism>
<evidence type="ECO:0000256" key="1">
    <source>
        <dbReference type="ARBA" id="ARBA00006464"/>
    </source>
</evidence>
<name>A0A7K1YE75_9SPHI</name>
<dbReference type="RefSeq" id="WP_160846097.1">
    <property type="nucleotide sequence ID" value="NZ_WVHT01000011.1"/>
</dbReference>
<dbReference type="PANTHER" id="PTHR30576">
    <property type="entry name" value="COLANIC BIOSYNTHESIS UDP-GLUCOSE LIPID CARRIER TRANSFERASE"/>
    <property type="match status" value="1"/>
</dbReference>
<evidence type="ECO:0000313" key="4">
    <source>
        <dbReference type="EMBL" id="MXV52917.1"/>
    </source>
</evidence>
<accession>A0A7K1YE75</accession>